<dbReference type="PROSITE" id="PS00059">
    <property type="entry name" value="ADH_ZINC"/>
    <property type="match status" value="1"/>
</dbReference>
<dbReference type="Gene3D" id="3.90.180.10">
    <property type="entry name" value="Medium-chain alcohol dehydrogenases, catalytic domain"/>
    <property type="match status" value="1"/>
</dbReference>
<dbReference type="AlphaFoldDB" id="A0AA37LAK1"/>
<keyword evidence="2" id="KW-0479">Metal-binding</keyword>
<dbReference type="GO" id="GO:0008270">
    <property type="term" value="F:zinc ion binding"/>
    <property type="evidence" value="ECO:0007669"/>
    <property type="project" value="InterPro"/>
</dbReference>
<evidence type="ECO:0000256" key="4">
    <source>
        <dbReference type="ARBA" id="ARBA00023002"/>
    </source>
</evidence>
<dbReference type="InterPro" id="IPR013154">
    <property type="entry name" value="ADH-like_N"/>
</dbReference>
<dbReference type="SUPFAM" id="SSF50129">
    <property type="entry name" value="GroES-like"/>
    <property type="match status" value="1"/>
</dbReference>
<dbReference type="InterPro" id="IPR002328">
    <property type="entry name" value="ADH_Zn_CS"/>
</dbReference>
<feature type="domain" description="Alcohol dehydrogenase-like N-terminal" evidence="5">
    <location>
        <begin position="38"/>
        <end position="81"/>
    </location>
</feature>
<dbReference type="EMBL" id="BQXU01000008">
    <property type="protein sequence ID" value="GKT43764.1"/>
    <property type="molecule type" value="Genomic_DNA"/>
</dbReference>
<evidence type="ECO:0000256" key="1">
    <source>
        <dbReference type="ARBA" id="ARBA00001947"/>
    </source>
</evidence>
<evidence type="ECO:0000259" key="5">
    <source>
        <dbReference type="Pfam" id="PF08240"/>
    </source>
</evidence>
<gene>
    <name evidence="6" type="ORF">ColSpa_03945</name>
</gene>
<sequence length="88" mass="9496">MSTTGSMRAVIFNGPQNVSVEQRPIPTLCSNPTNSHGPRELHVFRGHQPSETGFIMGHEFTGTVVEKGAAVTTLNIGDRVVSPFTSSW</sequence>
<dbReference type="PANTHER" id="PTHR42813:SF2">
    <property type="entry name" value="DEHYDROGENASE, ZINC-CONTAINING, PUTATIVE (AFU_ORTHOLOGUE AFUA_2G02810)-RELATED"/>
    <property type="match status" value="1"/>
</dbReference>
<dbReference type="RefSeq" id="XP_049126114.1">
    <property type="nucleotide sequence ID" value="XM_049270157.1"/>
</dbReference>
<keyword evidence="7" id="KW-1185">Reference proteome</keyword>
<comment type="cofactor">
    <cofactor evidence="1">
        <name>Zn(2+)</name>
        <dbReference type="ChEBI" id="CHEBI:29105"/>
    </cofactor>
</comment>
<comment type="caution">
    <text evidence="6">The sequence shown here is derived from an EMBL/GenBank/DDBJ whole genome shotgun (WGS) entry which is preliminary data.</text>
</comment>
<keyword evidence="3" id="KW-0862">Zinc</keyword>
<dbReference type="GeneID" id="73324747"/>
<protein>
    <submittedName>
        <fullName evidence="6">S-(Hydroxymethyl)glutathione dehydrogenase</fullName>
    </submittedName>
</protein>
<accession>A0AA37LAK1</accession>
<reference evidence="6 7" key="1">
    <citation type="submission" date="2022-03" db="EMBL/GenBank/DDBJ databases">
        <title>Genome data of Colletotrichum spp.</title>
        <authorList>
            <person name="Utami Y.D."/>
            <person name="Hiruma K."/>
        </authorList>
    </citation>
    <scope>NUCLEOTIDE SEQUENCE [LARGE SCALE GENOMIC DNA]</scope>
    <source>
        <strain evidence="6 7">MAFF 239500</strain>
    </source>
</reference>
<evidence type="ECO:0000313" key="6">
    <source>
        <dbReference type="EMBL" id="GKT43764.1"/>
    </source>
</evidence>
<dbReference type="GO" id="GO:0016491">
    <property type="term" value="F:oxidoreductase activity"/>
    <property type="evidence" value="ECO:0007669"/>
    <property type="project" value="UniProtKB-KW"/>
</dbReference>
<evidence type="ECO:0000256" key="2">
    <source>
        <dbReference type="ARBA" id="ARBA00022723"/>
    </source>
</evidence>
<dbReference type="Proteomes" id="UP001055115">
    <property type="component" value="Unassembled WGS sequence"/>
</dbReference>
<dbReference type="Pfam" id="PF08240">
    <property type="entry name" value="ADH_N"/>
    <property type="match status" value="1"/>
</dbReference>
<name>A0AA37LAK1_9PEZI</name>
<dbReference type="InterPro" id="IPR011032">
    <property type="entry name" value="GroES-like_sf"/>
</dbReference>
<evidence type="ECO:0000256" key="3">
    <source>
        <dbReference type="ARBA" id="ARBA00022833"/>
    </source>
</evidence>
<proteinExistence type="predicted"/>
<organism evidence="6 7">
    <name type="scientific">Colletotrichum spaethianum</name>
    <dbReference type="NCBI Taxonomy" id="700344"/>
    <lineage>
        <taxon>Eukaryota</taxon>
        <taxon>Fungi</taxon>
        <taxon>Dikarya</taxon>
        <taxon>Ascomycota</taxon>
        <taxon>Pezizomycotina</taxon>
        <taxon>Sordariomycetes</taxon>
        <taxon>Hypocreomycetidae</taxon>
        <taxon>Glomerellales</taxon>
        <taxon>Glomerellaceae</taxon>
        <taxon>Colletotrichum</taxon>
        <taxon>Colletotrichum spaethianum species complex</taxon>
    </lineage>
</organism>
<keyword evidence="4" id="KW-0560">Oxidoreductase</keyword>
<evidence type="ECO:0000313" key="7">
    <source>
        <dbReference type="Proteomes" id="UP001055115"/>
    </source>
</evidence>
<dbReference type="PANTHER" id="PTHR42813">
    <property type="entry name" value="ZINC-TYPE ALCOHOL DEHYDROGENASE-LIKE"/>
    <property type="match status" value="1"/>
</dbReference>